<feature type="domain" description="Protein kinase" evidence="1">
    <location>
        <begin position="314"/>
        <end position="568"/>
    </location>
</feature>
<evidence type="ECO:0000259" key="1">
    <source>
        <dbReference type="PROSITE" id="PS50011"/>
    </source>
</evidence>
<dbReference type="GO" id="GO:0005524">
    <property type="term" value="F:ATP binding"/>
    <property type="evidence" value="ECO:0007669"/>
    <property type="project" value="InterPro"/>
</dbReference>
<sequence>MSFNFACYFPAENPIFLSINIDAEQRVDQLTKAIQAELRLYGQEVSLRDILLFKTDVLLDPKESLQSRSLLGPHPPSDDMLDIIIADTEVLELRDGLGDPYDRYKRKIKKALDKCLNDLPPGYSPSEIVKSPKIQAQLLGGKEHLIHLGRPGGAPATIFNPALAGLQKRLDDLEKVEVTRQEIERAADYIQETVKFHDDEAQLQRVIQDILDQAIGGNGDWGRTLDWADNIKPDRPWWYQAFLILVLELKNTLGLSGDALLQAVIDYSKVVSREKYMDFRGLCNFPIVLIGATANRLEISVAVCVGPIYVTKLLTLDLSLGFHASDNIIRLARVFNVLSSCRTDLQDYYNKLDKSKTPKLSALYPSPTLADPSKVLPQLTYRQFLTRAGQPTSSLVDLGNTTSALYIATLGDTDQEVIVKFTARYNKAAHCLLADAQLAPKLHFCERVIGDLFMVVMDRVDGKSVWQLRQDKEPVPATVWNKVTEAVQILHGNDIVFGDLRHPNILYIASKDHVVLVDFDWAGKDGESRYPASLNLANIWSDEVLPNGIMRKSHDLWQLERLEGKSGS</sequence>
<organism evidence="2 3">
    <name type="scientific">Cyclocybe aegerita</name>
    <name type="common">Black poplar mushroom</name>
    <name type="synonym">Agrocybe aegerita</name>
    <dbReference type="NCBI Taxonomy" id="1973307"/>
    <lineage>
        <taxon>Eukaryota</taxon>
        <taxon>Fungi</taxon>
        <taxon>Dikarya</taxon>
        <taxon>Basidiomycota</taxon>
        <taxon>Agaricomycotina</taxon>
        <taxon>Agaricomycetes</taxon>
        <taxon>Agaricomycetidae</taxon>
        <taxon>Agaricales</taxon>
        <taxon>Agaricineae</taxon>
        <taxon>Bolbitiaceae</taxon>
        <taxon>Cyclocybe</taxon>
    </lineage>
</organism>
<keyword evidence="3" id="KW-1185">Reference proteome</keyword>
<proteinExistence type="predicted"/>
<dbReference type="Proteomes" id="UP000467700">
    <property type="component" value="Unassembled WGS sequence"/>
</dbReference>
<evidence type="ECO:0000313" key="2">
    <source>
        <dbReference type="EMBL" id="CAA7263657.1"/>
    </source>
</evidence>
<dbReference type="PROSITE" id="PS50011">
    <property type="entry name" value="PROTEIN_KINASE_DOM"/>
    <property type="match status" value="1"/>
</dbReference>
<gene>
    <name evidence="2" type="ORF">AAE3_LOCUS5763</name>
</gene>
<dbReference type="Gene3D" id="1.10.510.10">
    <property type="entry name" value="Transferase(Phosphotransferase) domain 1"/>
    <property type="match status" value="1"/>
</dbReference>
<protein>
    <recommendedName>
        <fullName evidence="1">Protein kinase domain-containing protein</fullName>
    </recommendedName>
</protein>
<name>A0A8S0XR67_CYCAE</name>
<dbReference type="GO" id="GO:0004672">
    <property type="term" value="F:protein kinase activity"/>
    <property type="evidence" value="ECO:0007669"/>
    <property type="project" value="InterPro"/>
</dbReference>
<dbReference type="EMBL" id="CACVBS010000040">
    <property type="protein sequence ID" value="CAA7263657.1"/>
    <property type="molecule type" value="Genomic_DNA"/>
</dbReference>
<accession>A0A8S0XR67</accession>
<dbReference type="SUPFAM" id="SSF56112">
    <property type="entry name" value="Protein kinase-like (PK-like)"/>
    <property type="match status" value="1"/>
</dbReference>
<dbReference type="OrthoDB" id="3250441at2759"/>
<dbReference type="InterPro" id="IPR000719">
    <property type="entry name" value="Prot_kinase_dom"/>
</dbReference>
<dbReference type="Gene3D" id="3.30.200.20">
    <property type="entry name" value="Phosphorylase Kinase, domain 1"/>
    <property type="match status" value="1"/>
</dbReference>
<dbReference type="AlphaFoldDB" id="A0A8S0XR67"/>
<evidence type="ECO:0000313" key="3">
    <source>
        <dbReference type="Proteomes" id="UP000467700"/>
    </source>
</evidence>
<dbReference type="InterPro" id="IPR011009">
    <property type="entry name" value="Kinase-like_dom_sf"/>
</dbReference>
<reference evidence="2 3" key="1">
    <citation type="submission" date="2020-01" db="EMBL/GenBank/DDBJ databases">
        <authorList>
            <person name="Gupta K D."/>
        </authorList>
    </citation>
    <scope>NUCLEOTIDE SEQUENCE [LARGE SCALE GENOMIC DNA]</scope>
</reference>
<comment type="caution">
    <text evidence="2">The sequence shown here is derived from an EMBL/GenBank/DDBJ whole genome shotgun (WGS) entry which is preliminary data.</text>
</comment>